<evidence type="ECO:0000313" key="4">
    <source>
        <dbReference type="EMBL" id="GHD47134.1"/>
    </source>
</evidence>
<dbReference type="Proteomes" id="UP000630353">
    <property type="component" value="Unassembled WGS sequence"/>
</dbReference>
<dbReference type="Gene3D" id="3.40.630.30">
    <property type="match status" value="1"/>
</dbReference>
<keyword evidence="2" id="KW-0012">Acyltransferase</keyword>
<reference evidence="4" key="1">
    <citation type="journal article" date="2014" name="Int. J. Syst. Evol. Microbiol.">
        <title>Complete genome sequence of Corynebacterium casei LMG S-19264T (=DSM 44701T), isolated from a smear-ripened cheese.</title>
        <authorList>
            <consortium name="US DOE Joint Genome Institute (JGI-PGF)"/>
            <person name="Walter F."/>
            <person name="Albersmeier A."/>
            <person name="Kalinowski J."/>
            <person name="Ruckert C."/>
        </authorList>
    </citation>
    <scope>NUCLEOTIDE SEQUENCE</scope>
    <source>
        <strain evidence="4">KCTC 42651</strain>
    </source>
</reference>
<dbReference type="InterPro" id="IPR045039">
    <property type="entry name" value="NSI-like"/>
</dbReference>
<evidence type="ECO:0000256" key="1">
    <source>
        <dbReference type="ARBA" id="ARBA00022679"/>
    </source>
</evidence>
<dbReference type="GO" id="GO:0005737">
    <property type="term" value="C:cytoplasm"/>
    <property type="evidence" value="ECO:0007669"/>
    <property type="project" value="TreeGrafter"/>
</dbReference>
<sequence length="141" mass="15460">MTDYELRETKDLARDDVLGLYRANKWSSAAKPDRLMTALGNSDTVVTAWAPGPRKGDTLIGLGNALSDGALVVYYPHLLVHPDWHGKGVGRAIIRHMQERYAGFHQHALIADAPAIGFYERCGFTRAGDCQAMWIYAGGDG</sequence>
<dbReference type="PANTHER" id="PTHR43626:SF4">
    <property type="entry name" value="GCN5-RELATED N-ACETYLTRANSFERASE 2, CHLOROPLASTIC"/>
    <property type="match status" value="1"/>
</dbReference>
<feature type="domain" description="N-acetyltransferase" evidence="3">
    <location>
        <begin position="7"/>
        <end position="141"/>
    </location>
</feature>
<name>A0A919CNV7_9PROT</name>
<evidence type="ECO:0000259" key="3">
    <source>
        <dbReference type="PROSITE" id="PS51186"/>
    </source>
</evidence>
<evidence type="ECO:0000313" key="5">
    <source>
        <dbReference type="Proteomes" id="UP000630353"/>
    </source>
</evidence>
<dbReference type="GO" id="GO:0008080">
    <property type="term" value="F:N-acetyltransferase activity"/>
    <property type="evidence" value="ECO:0007669"/>
    <property type="project" value="InterPro"/>
</dbReference>
<organism evidence="4 5">
    <name type="scientific">Thalassobaculum fulvum</name>
    <dbReference type="NCBI Taxonomy" id="1633335"/>
    <lineage>
        <taxon>Bacteria</taxon>
        <taxon>Pseudomonadati</taxon>
        <taxon>Pseudomonadota</taxon>
        <taxon>Alphaproteobacteria</taxon>
        <taxon>Rhodospirillales</taxon>
        <taxon>Thalassobaculaceae</taxon>
        <taxon>Thalassobaculum</taxon>
    </lineage>
</organism>
<protein>
    <recommendedName>
        <fullName evidence="3">N-acetyltransferase domain-containing protein</fullName>
    </recommendedName>
</protein>
<dbReference type="PANTHER" id="PTHR43626">
    <property type="entry name" value="ACYL-COA N-ACYLTRANSFERASE"/>
    <property type="match status" value="1"/>
</dbReference>
<dbReference type="InterPro" id="IPR016181">
    <property type="entry name" value="Acyl_CoA_acyltransferase"/>
</dbReference>
<dbReference type="EMBL" id="BMZS01000003">
    <property type="protein sequence ID" value="GHD47134.1"/>
    <property type="molecule type" value="Genomic_DNA"/>
</dbReference>
<accession>A0A919CNV7</accession>
<comment type="caution">
    <text evidence="4">The sequence shown here is derived from an EMBL/GenBank/DDBJ whole genome shotgun (WGS) entry which is preliminary data.</text>
</comment>
<dbReference type="InterPro" id="IPR000182">
    <property type="entry name" value="GNAT_dom"/>
</dbReference>
<dbReference type="PROSITE" id="PS51186">
    <property type="entry name" value="GNAT"/>
    <property type="match status" value="1"/>
</dbReference>
<gene>
    <name evidence="4" type="ORF">GCM10017083_17110</name>
</gene>
<dbReference type="AlphaFoldDB" id="A0A919CNV7"/>
<evidence type="ECO:0000256" key="2">
    <source>
        <dbReference type="ARBA" id="ARBA00023315"/>
    </source>
</evidence>
<proteinExistence type="predicted"/>
<dbReference type="CDD" id="cd04301">
    <property type="entry name" value="NAT_SF"/>
    <property type="match status" value="1"/>
</dbReference>
<dbReference type="RefSeq" id="WP_189988517.1">
    <property type="nucleotide sequence ID" value="NZ_BMZS01000003.1"/>
</dbReference>
<keyword evidence="1" id="KW-0808">Transferase</keyword>
<dbReference type="Pfam" id="PF13508">
    <property type="entry name" value="Acetyltransf_7"/>
    <property type="match status" value="1"/>
</dbReference>
<reference evidence="4" key="2">
    <citation type="submission" date="2020-09" db="EMBL/GenBank/DDBJ databases">
        <authorList>
            <person name="Sun Q."/>
            <person name="Kim S."/>
        </authorList>
    </citation>
    <scope>NUCLEOTIDE SEQUENCE</scope>
    <source>
        <strain evidence="4">KCTC 42651</strain>
    </source>
</reference>
<keyword evidence="5" id="KW-1185">Reference proteome</keyword>
<dbReference type="SUPFAM" id="SSF55729">
    <property type="entry name" value="Acyl-CoA N-acyltransferases (Nat)"/>
    <property type="match status" value="1"/>
</dbReference>